<feature type="domain" description="ABC transmembrane type-1" evidence="7">
    <location>
        <begin position="4"/>
        <end position="265"/>
    </location>
</feature>
<feature type="compositionally biased region" description="Polar residues" evidence="5">
    <location>
        <begin position="481"/>
        <end position="498"/>
    </location>
</feature>
<evidence type="ECO:0000256" key="5">
    <source>
        <dbReference type="SAM" id="MobiDB-lite"/>
    </source>
</evidence>
<dbReference type="EMBL" id="FQZQ01000035">
    <property type="protein sequence ID" value="SHK52168.1"/>
    <property type="molecule type" value="Genomic_DNA"/>
</dbReference>
<evidence type="ECO:0000256" key="1">
    <source>
        <dbReference type="ARBA" id="ARBA00004651"/>
    </source>
</evidence>
<dbReference type="InterPro" id="IPR036640">
    <property type="entry name" value="ABC1_TM_sf"/>
</dbReference>
<dbReference type="SUPFAM" id="SSF52540">
    <property type="entry name" value="P-loop containing nucleoside triphosphate hydrolases"/>
    <property type="match status" value="1"/>
</dbReference>
<accession>A0A1M6T600</accession>
<dbReference type="PROSITE" id="PS50929">
    <property type="entry name" value="ABC_TM1F"/>
    <property type="match status" value="1"/>
</dbReference>
<reference evidence="9" key="1">
    <citation type="submission" date="2016-11" db="EMBL/GenBank/DDBJ databases">
        <authorList>
            <person name="Varghese N."/>
            <person name="Submissions S."/>
        </authorList>
    </citation>
    <scope>NUCLEOTIDE SEQUENCE [LARGE SCALE GENOMIC DNA]</scope>
    <source>
        <strain evidence="9">DSM 100564</strain>
    </source>
</reference>
<dbReference type="Gene3D" id="1.20.1560.10">
    <property type="entry name" value="ABC transporter type 1, transmembrane domain"/>
    <property type="match status" value="1"/>
</dbReference>
<evidence type="ECO:0000313" key="9">
    <source>
        <dbReference type="Proteomes" id="UP000183982"/>
    </source>
</evidence>
<keyword evidence="3 6" id="KW-1133">Transmembrane helix</keyword>
<dbReference type="GO" id="GO:0140359">
    <property type="term" value="F:ABC-type transporter activity"/>
    <property type="evidence" value="ECO:0007669"/>
    <property type="project" value="InterPro"/>
</dbReference>
<dbReference type="InterPro" id="IPR027417">
    <property type="entry name" value="P-loop_NTPase"/>
</dbReference>
<keyword evidence="4 6" id="KW-0472">Membrane</keyword>
<dbReference type="InterPro" id="IPR011527">
    <property type="entry name" value="ABC1_TM_dom"/>
</dbReference>
<keyword evidence="9" id="KW-1185">Reference proteome</keyword>
<proteinExistence type="predicted"/>
<dbReference type="RefSeq" id="WP_073256856.1">
    <property type="nucleotide sequence ID" value="NZ_FQZQ01000035.1"/>
</dbReference>
<evidence type="ECO:0000256" key="4">
    <source>
        <dbReference type="ARBA" id="ARBA00023136"/>
    </source>
</evidence>
<comment type="subcellular location">
    <subcellularLocation>
        <location evidence="1">Cell membrane</location>
        <topology evidence="1">Multi-pass membrane protein</topology>
    </subcellularLocation>
</comment>
<dbReference type="Proteomes" id="UP000183982">
    <property type="component" value="Unassembled WGS sequence"/>
</dbReference>
<feature type="transmembrane region" description="Helical" evidence="6">
    <location>
        <begin position="227"/>
        <end position="246"/>
    </location>
</feature>
<feature type="transmembrane region" description="Helical" evidence="6">
    <location>
        <begin position="138"/>
        <end position="158"/>
    </location>
</feature>
<feature type="transmembrane region" description="Helical" evidence="6">
    <location>
        <begin position="113"/>
        <end position="132"/>
    </location>
</feature>
<keyword evidence="2 6" id="KW-0812">Transmembrane</keyword>
<evidence type="ECO:0000256" key="3">
    <source>
        <dbReference type="ARBA" id="ARBA00022989"/>
    </source>
</evidence>
<evidence type="ECO:0000256" key="6">
    <source>
        <dbReference type="SAM" id="Phobius"/>
    </source>
</evidence>
<evidence type="ECO:0000259" key="7">
    <source>
        <dbReference type="PROSITE" id="PS50929"/>
    </source>
</evidence>
<organism evidence="8 9">
    <name type="scientific">Shimia gijangensis</name>
    <dbReference type="NCBI Taxonomy" id="1470563"/>
    <lineage>
        <taxon>Bacteria</taxon>
        <taxon>Pseudomonadati</taxon>
        <taxon>Pseudomonadota</taxon>
        <taxon>Alphaproteobacteria</taxon>
        <taxon>Rhodobacterales</taxon>
        <taxon>Roseobacteraceae</taxon>
    </lineage>
</organism>
<name>A0A1M6T600_9RHOB</name>
<dbReference type="CDD" id="cd00267">
    <property type="entry name" value="ABC_ATPase"/>
    <property type="match status" value="1"/>
</dbReference>
<sequence>MQFVWLSVLSVGVNVLALALPLALLQVYDRILPNQSSGSAIVIFGGVCVALALAGLFRYVRSTVFAKKSAELDHVTSMNVARAILASQPSQRTSRAAVASMSKARDLHVGQSLVAFYDAPFAAVFLTLVWFLGGPIVLAPLVVIALVSIVMLGGLSGFRTAVSKSIDNEAALAMHAGSMLSHGETGIPLQRSGIGLNVFAGLRRMHAAFARRIDHSSVQQMDLMQSAGLLTTVGIVGVGASFVLAGDMTTGGLAACTLLGSRGAAQTIGVVAAIVRNQPSQVAGKRLAAVTVASETNPPQQSEAATGWDIVVRGQILNVKVGDFVLLDPDGPNGRSEAAQNLAEFAAHTAGETVIFVPALPSFLFGTLLENLSRFARSNEEAALGWSKKLGLDAMVGRLSQGYHTDLAGGPAGPLSQGAEKRAAFVQALVGEPDLLLLDNPTAGLDADGKERLIAALVELSQKMAVVVVSTDPSVAAAAATKSSDGPGTQTQSGEQVQ</sequence>
<dbReference type="STRING" id="1470563.SAMN05444000_1357"/>
<dbReference type="InterPro" id="IPR015854">
    <property type="entry name" value="ABC_transpr_LolD-like"/>
</dbReference>
<dbReference type="PANTHER" id="PTHR24220">
    <property type="entry name" value="IMPORT ATP-BINDING PROTEIN"/>
    <property type="match status" value="1"/>
</dbReference>
<dbReference type="GO" id="GO:0005886">
    <property type="term" value="C:plasma membrane"/>
    <property type="evidence" value="ECO:0007669"/>
    <property type="project" value="UniProtKB-SubCell"/>
</dbReference>
<evidence type="ECO:0000313" key="8">
    <source>
        <dbReference type="EMBL" id="SHK52168.1"/>
    </source>
</evidence>
<evidence type="ECO:0000256" key="2">
    <source>
        <dbReference type="ARBA" id="ARBA00022692"/>
    </source>
</evidence>
<dbReference type="Gene3D" id="3.40.50.300">
    <property type="entry name" value="P-loop containing nucleotide triphosphate hydrolases"/>
    <property type="match status" value="1"/>
</dbReference>
<dbReference type="OrthoDB" id="5288404at2"/>
<dbReference type="AlphaFoldDB" id="A0A1M6T600"/>
<gene>
    <name evidence="8" type="ORF">SAMN05444000_1357</name>
</gene>
<dbReference type="SUPFAM" id="SSF90123">
    <property type="entry name" value="ABC transporter transmembrane region"/>
    <property type="match status" value="1"/>
</dbReference>
<dbReference type="PANTHER" id="PTHR24220:SF684">
    <property type="entry name" value="FE(3+) IONS IMPORT ATP-BINDING PROTEIN FBPC"/>
    <property type="match status" value="1"/>
</dbReference>
<protein>
    <submittedName>
        <fullName evidence="8">ABC-type bacteriocin/lantibiotic exporter, contains an N-terminal double-glycine peptidase domain</fullName>
    </submittedName>
</protein>
<dbReference type="GO" id="GO:0005524">
    <property type="term" value="F:ATP binding"/>
    <property type="evidence" value="ECO:0007669"/>
    <property type="project" value="InterPro"/>
</dbReference>
<feature type="transmembrane region" description="Helical" evidence="6">
    <location>
        <begin position="41"/>
        <end position="60"/>
    </location>
</feature>
<feature type="region of interest" description="Disordered" evidence="5">
    <location>
        <begin position="476"/>
        <end position="498"/>
    </location>
</feature>